<protein>
    <recommendedName>
        <fullName evidence="2">NAD(P)-binding domain-containing protein</fullName>
    </recommendedName>
</protein>
<dbReference type="AlphaFoldDB" id="A0A1F7TX71"/>
<keyword evidence="1" id="KW-0520">NAD</keyword>
<sequence length="331" mass="37164">MRILVTGSAGFIGFHVAKTLLERGDEVIGIDNFNDYYDPALKEARTDQIKNHDRYTLHRVDIASYDDVLRIMQETQPDVVCHLAAQAGVRYSIENPQAYVQSNMVGFVNILEAIVHVNGPRLVYASSSSVYGNNAKVPFSVEDPVDHPISMYAASKKANELMAHVYHHLYHIHCTGLRFFTVYGPWGRPDMALFRFTRAMLEGKSIDVYNHGNMERDFTFIDDIVRGTIAAIDTPLKFQVLNIGQGNPQPLMTFIETIEAALGITAQKNLLPMQPGDVARTFADTSAIERHLGYKPTTSIQEGVPRFVDWYCKYYGVVLADRSAVQEPTMV</sequence>
<dbReference type="SUPFAM" id="SSF51735">
    <property type="entry name" value="NAD(P)-binding Rossmann-fold domains"/>
    <property type="match status" value="1"/>
</dbReference>
<dbReference type="Gene3D" id="3.40.50.720">
    <property type="entry name" value="NAD(P)-binding Rossmann-like Domain"/>
    <property type="match status" value="1"/>
</dbReference>
<organism evidence="3 4">
    <name type="scientific">Candidatus Uhrbacteria bacterium RIFCSPHIGHO2_02_FULL_53_13</name>
    <dbReference type="NCBI Taxonomy" id="1802389"/>
    <lineage>
        <taxon>Bacteria</taxon>
        <taxon>Candidatus Uhriibacteriota</taxon>
    </lineage>
</organism>
<dbReference type="Proteomes" id="UP000177097">
    <property type="component" value="Unassembled WGS sequence"/>
</dbReference>
<evidence type="ECO:0000256" key="1">
    <source>
        <dbReference type="ARBA" id="ARBA00023027"/>
    </source>
</evidence>
<dbReference type="PANTHER" id="PTHR43574">
    <property type="entry name" value="EPIMERASE-RELATED"/>
    <property type="match status" value="1"/>
</dbReference>
<comment type="caution">
    <text evidence="3">The sequence shown here is derived from an EMBL/GenBank/DDBJ whole genome shotgun (WGS) entry which is preliminary data.</text>
</comment>
<dbReference type="InterPro" id="IPR036291">
    <property type="entry name" value="NAD(P)-bd_dom_sf"/>
</dbReference>
<dbReference type="Pfam" id="PF16363">
    <property type="entry name" value="GDP_Man_Dehyd"/>
    <property type="match status" value="1"/>
</dbReference>
<evidence type="ECO:0000313" key="3">
    <source>
        <dbReference type="EMBL" id="OGL70595.1"/>
    </source>
</evidence>
<name>A0A1F7TX71_9BACT</name>
<dbReference type="EMBL" id="MGDX01000028">
    <property type="protein sequence ID" value="OGL70595.1"/>
    <property type="molecule type" value="Genomic_DNA"/>
</dbReference>
<feature type="domain" description="NAD(P)-binding" evidence="2">
    <location>
        <begin position="4"/>
        <end position="305"/>
    </location>
</feature>
<evidence type="ECO:0000259" key="2">
    <source>
        <dbReference type="Pfam" id="PF16363"/>
    </source>
</evidence>
<dbReference type="STRING" id="1802389.A3C17_03280"/>
<gene>
    <name evidence="3" type="ORF">A3C17_03280</name>
</gene>
<evidence type="ECO:0000313" key="4">
    <source>
        <dbReference type="Proteomes" id="UP000177097"/>
    </source>
</evidence>
<reference evidence="3 4" key="1">
    <citation type="journal article" date="2016" name="Nat. Commun.">
        <title>Thousands of microbial genomes shed light on interconnected biogeochemical processes in an aquifer system.</title>
        <authorList>
            <person name="Anantharaman K."/>
            <person name="Brown C.T."/>
            <person name="Hug L.A."/>
            <person name="Sharon I."/>
            <person name="Castelle C.J."/>
            <person name="Probst A.J."/>
            <person name="Thomas B.C."/>
            <person name="Singh A."/>
            <person name="Wilkins M.J."/>
            <person name="Karaoz U."/>
            <person name="Brodie E.L."/>
            <person name="Williams K.H."/>
            <person name="Hubbard S.S."/>
            <person name="Banfield J.F."/>
        </authorList>
    </citation>
    <scope>NUCLEOTIDE SEQUENCE [LARGE SCALE GENOMIC DNA]</scope>
</reference>
<dbReference type="PRINTS" id="PR01713">
    <property type="entry name" value="NUCEPIMERASE"/>
</dbReference>
<proteinExistence type="predicted"/>
<dbReference type="CDD" id="cd05253">
    <property type="entry name" value="UDP_GE_SDE_e"/>
    <property type="match status" value="1"/>
</dbReference>
<accession>A0A1F7TX71</accession>
<dbReference type="Gene3D" id="3.90.25.10">
    <property type="entry name" value="UDP-galactose 4-epimerase, domain 1"/>
    <property type="match status" value="1"/>
</dbReference>
<dbReference type="InterPro" id="IPR016040">
    <property type="entry name" value="NAD(P)-bd_dom"/>
</dbReference>